<evidence type="ECO:0000256" key="1">
    <source>
        <dbReference type="PROSITE-ProRule" id="PRU00175"/>
    </source>
</evidence>
<feature type="compositionally biased region" description="Polar residues" evidence="3">
    <location>
        <begin position="688"/>
        <end position="703"/>
    </location>
</feature>
<comment type="caution">
    <text evidence="5">The sequence shown here is derived from an EMBL/GenBank/DDBJ whole genome shotgun (WGS) entry which is preliminary data.</text>
</comment>
<feature type="compositionally biased region" description="Basic and acidic residues" evidence="3">
    <location>
        <begin position="597"/>
        <end position="637"/>
    </location>
</feature>
<keyword evidence="1" id="KW-0479">Metal-binding</keyword>
<evidence type="ECO:0000259" key="4">
    <source>
        <dbReference type="PROSITE" id="PS50089"/>
    </source>
</evidence>
<accession>A0A8T1YLB1</accession>
<feature type="coiled-coil region" evidence="2">
    <location>
        <begin position="1097"/>
        <end position="1131"/>
    </location>
</feature>
<dbReference type="PANTHER" id="PTHR47820">
    <property type="entry name" value="BNAC05G24000D PROTEIN"/>
    <property type="match status" value="1"/>
</dbReference>
<evidence type="ECO:0000256" key="2">
    <source>
        <dbReference type="SAM" id="Coils"/>
    </source>
</evidence>
<feature type="compositionally biased region" description="Low complexity" evidence="3">
    <location>
        <begin position="166"/>
        <end position="175"/>
    </location>
</feature>
<feature type="compositionally biased region" description="Basic and acidic residues" evidence="3">
    <location>
        <begin position="377"/>
        <end position="390"/>
    </location>
</feature>
<organism evidence="5 6">
    <name type="scientific">Arabidopsis suecica</name>
    <name type="common">Swedish thale-cress</name>
    <name type="synonym">Cardaminopsis suecica</name>
    <dbReference type="NCBI Taxonomy" id="45249"/>
    <lineage>
        <taxon>Eukaryota</taxon>
        <taxon>Viridiplantae</taxon>
        <taxon>Streptophyta</taxon>
        <taxon>Embryophyta</taxon>
        <taxon>Tracheophyta</taxon>
        <taxon>Spermatophyta</taxon>
        <taxon>Magnoliopsida</taxon>
        <taxon>eudicotyledons</taxon>
        <taxon>Gunneridae</taxon>
        <taxon>Pentapetalae</taxon>
        <taxon>rosids</taxon>
        <taxon>malvids</taxon>
        <taxon>Brassicales</taxon>
        <taxon>Brassicaceae</taxon>
        <taxon>Camelineae</taxon>
        <taxon>Arabidopsis</taxon>
    </lineage>
</organism>
<keyword evidence="6" id="KW-1185">Reference proteome</keyword>
<feature type="region of interest" description="Disordered" evidence="3">
    <location>
        <begin position="652"/>
        <end position="908"/>
    </location>
</feature>
<dbReference type="OrthoDB" id="6078042at2759"/>
<dbReference type="AlphaFoldDB" id="A0A8T1YLB1"/>
<feature type="compositionally biased region" description="Basic and acidic residues" evidence="3">
    <location>
        <begin position="94"/>
        <end position="107"/>
    </location>
</feature>
<dbReference type="EMBL" id="JAEFBJ010000012">
    <property type="protein sequence ID" value="KAG7546819.1"/>
    <property type="molecule type" value="Genomic_DNA"/>
</dbReference>
<gene>
    <name evidence="5" type="ORF">ISN44_As12g021360</name>
</gene>
<keyword evidence="1" id="KW-0863">Zinc-finger</keyword>
<feature type="region of interest" description="Disordered" evidence="3">
    <location>
        <begin position="1015"/>
        <end position="1060"/>
    </location>
</feature>
<feature type="region of interest" description="Disordered" evidence="3">
    <location>
        <begin position="1074"/>
        <end position="1096"/>
    </location>
</feature>
<feature type="compositionally biased region" description="Acidic residues" evidence="3">
    <location>
        <begin position="1016"/>
        <end position="1027"/>
    </location>
</feature>
<dbReference type="Proteomes" id="UP000694251">
    <property type="component" value="Chromosome 12"/>
</dbReference>
<dbReference type="GO" id="GO:0008270">
    <property type="term" value="F:zinc ion binding"/>
    <property type="evidence" value="ECO:0007669"/>
    <property type="project" value="UniProtKB-KW"/>
</dbReference>
<feature type="region of interest" description="Disordered" evidence="3">
    <location>
        <begin position="420"/>
        <end position="466"/>
    </location>
</feature>
<evidence type="ECO:0000313" key="5">
    <source>
        <dbReference type="EMBL" id="KAG7546819.1"/>
    </source>
</evidence>
<feature type="compositionally biased region" description="Basic and acidic residues" evidence="3">
    <location>
        <begin position="836"/>
        <end position="846"/>
    </location>
</feature>
<feature type="compositionally biased region" description="Polar residues" evidence="3">
    <location>
        <begin position="359"/>
        <end position="374"/>
    </location>
</feature>
<dbReference type="InterPro" id="IPR001841">
    <property type="entry name" value="Znf_RING"/>
</dbReference>
<reference evidence="5 6" key="1">
    <citation type="submission" date="2020-12" db="EMBL/GenBank/DDBJ databases">
        <title>Concerted genomic and epigenomic changes stabilize Arabidopsis allopolyploids.</title>
        <authorList>
            <person name="Chen Z."/>
        </authorList>
    </citation>
    <scope>NUCLEOTIDE SEQUENCE [LARGE SCALE GENOMIC DNA]</scope>
    <source>
        <strain evidence="5">As9502</strain>
        <tissue evidence="5">Leaf</tissue>
    </source>
</reference>
<keyword evidence="2" id="KW-0175">Coiled coil</keyword>
<proteinExistence type="predicted"/>
<dbReference type="Pfam" id="PF13920">
    <property type="entry name" value="zf-C3HC4_3"/>
    <property type="match status" value="1"/>
</dbReference>
<feature type="compositionally biased region" description="Basic and acidic residues" evidence="3">
    <location>
        <begin position="764"/>
        <end position="822"/>
    </location>
</feature>
<dbReference type="CDD" id="cd16647">
    <property type="entry name" value="mRING-HC-C3HC5_NEU1"/>
    <property type="match status" value="1"/>
</dbReference>
<dbReference type="PROSITE" id="PS50089">
    <property type="entry name" value="ZF_RING_2"/>
    <property type="match status" value="1"/>
</dbReference>
<feature type="compositionally biased region" description="Polar residues" evidence="3">
    <location>
        <begin position="878"/>
        <end position="888"/>
    </location>
</feature>
<keyword evidence="1" id="KW-0862">Zinc</keyword>
<sequence>MEMASSEVDMSSCQTFNCVLSRPHERCTQRDNNNTNKKKNNNNNVRNIHVAAFEKNLNVFVRDQLENCSVSIADDVDDCTKAVPECSSSNKSSVSDHRFSKTEESRQDVPSSSSSLGSDQDPNSGQPENPSRAASSLVQIWEARTTQQPSSSNQSLIDSRTSSMGSNALENSESLESVKESEMILPIEEGNNEEEEEEEIECVSQFVPPPPDSGEKDREGVRVMDIIRKLSNDSETMTNNENGSSSNDNSKEVQTTEARSFPQVACSPRIRGRQALADLLVQMTRDREKELACLRERHCVSKFTNRGRIQSTLRIRCYERCIAIQGRHRSKSTSAGSDSNRSSRGSGVMHLLREKYKGNSENIETGSSSSNVSTRGRIIDKDPNKATEKKVLQETIEKSGLKEVVSAVENAKKAVLSEISENKSSLKKPEGETIQKETAEGRGEKRETKEKVVSKESLEGKGEKQELTKEKAIAKESVEGKALVGIAEKVNLWNSEEIMNRRKVVEKGKTVGKANTERVDKNDVLEEATRRILNVERAERSSTTTSSREKMMPRCEFSENVERRKEKKDCVSVETNPKEIEDRNIKPQGVTTQADSCLRKPATEEKVLQETTAKNDLKKSIEKESREERREMEKSIEENTLMGIAEKVNLWNSKEKKNRRRAMEKGKGKTEGKANTETNEVLQEASRRISNVETAERSIATSRETVDKVVDNKVMMDKRESIGETTRFAEKGGQNKEEDLASVEAKSKEIIEDKNMNPQAASHGSRERDKEKNSSQHGEEKSIPRNSETKSTKEIARHNSQEVIQEEKSVTLGSRERDKVQHSENMLFLRNSEANKSTKEVERKNSQEVSQEEDSASQGSRERTKEKNSSQQDDETSILRNPNGQNGIKESEDEETKKVESEEKGENVEAAVECINDWDENEMEEEEEEYGDYYDHFNGDDDWIHDISRPRSYWEDLRKERYLEVLNTESEKKDICNLIERRTVSNFLTSDLRQKIDNLMITRVQSHIGVSLNQIEEGDEDEEEWEVECSARNQEDNETEEDPEKTNLEAASDVCSQSSARSSTMMSWTFRDQDIDKDNEPTTSLSLPEPLVPTNQSTQDMQTISDLRNQMEQLQREMLELRNSVKSCIDMQLHFQKSVTQDLSRSGSSAEQRVDTKKDPLKRKCCVCSEMPVDSLLYRCGHMCTCLKCAHELQWSSKKCPICMAPIVDVVRAFLDS</sequence>
<name>A0A8T1YLB1_ARASU</name>
<evidence type="ECO:0000313" key="6">
    <source>
        <dbReference type="Proteomes" id="UP000694251"/>
    </source>
</evidence>
<feature type="compositionally biased region" description="Basic and acidic residues" evidence="3">
    <location>
        <begin position="895"/>
        <end position="907"/>
    </location>
</feature>
<feature type="compositionally biased region" description="Polar residues" evidence="3">
    <location>
        <begin position="116"/>
        <end position="165"/>
    </location>
</feature>
<dbReference type="PANTHER" id="PTHR47820:SF9">
    <property type="entry name" value="GOLGIN FAMILY A PROTEIN"/>
    <property type="match status" value="1"/>
</dbReference>
<feature type="region of interest" description="Disordered" evidence="3">
    <location>
        <begin position="232"/>
        <end position="264"/>
    </location>
</feature>
<feature type="region of interest" description="Disordered" evidence="3">
    <location>
        <begin position="83"/>
        <end position="181"/>
    </location>
</feature>
<evidence type="ECO:0000256" key="3">
    <source>
        <dbReference type="SAM" id="MobiDB-lite"/>
    </source>
</evidence>
<feature type="compositionally biased region" description="Basic and acidic residues" evidence="3">
    <location>
        <begin position="661"/>
        <end position="674"/>
    </location>
</feature>
<feature type="region of interest" description="Disordered" evidence="3">
    <location>
        <begin position="587"/>
        <end position="638"/>
    </location>
</feature>
<feature type="compositionally biased region" description="Basic and acidic residues" evidence="3">
    <location>
        <begin position="704"/>
        <end position="755"/>
    </location>
</feature>
<feature type="compositionally biased region" description="Low complexity" evidence="3">
    <location>
        <begin position="332"/>
        <end position="347"/>
    </location>
</feature>
<feature type="compositionally biased region" description="Basic and acidic residues" evidence="3">
    <location>
        <begin position="427"/>
        <end position="466"/>
    </location>
</feature>
<feature type="region of interest" description="Disordered" evidence="3">
    <location>
        <begin position="328"/>
        <end position="390"/>
    </location>
</feature>
<feature type="domain" description="RING-type" evidence="4">
    <location>
        <begin position="1165"/>
        <end position="1203"/>
    </location>
</feature>
<feature type="compositionally biased region" description="Low complexity" evidence="3">
    <location>
        <begin position="239"/>
        <end position="248"/>
    </location>
</feature>
<protein>
    <submittedName>
        <fullName evidence="5">Zinc finger RING-type</fullName>
    </submittedName>
</protein>